<dbReference type="PANTHER" id="PTHR11606:SF13">
    <property type="entry name" value="GLUTAMATE DEHYDROGENASE 1, MITOCHONDRIAL"/>
    <property type="match status" value="1"/>
</dbReference>
<dbReference type="InterPro" id="IPR014362">
    <property type="entry name" value="Glu_DH"/>
</dbReference>
<comment type="caution">
    <text evidence="4">The sequence shown here is derived from an EMBL/GenBank/DDBJ whole genome shotgun (WGS) entry which is preliminary data.</text>
</comment>
<dbReference type="SMART" id="SM00839">
    <property type="entry name" value="ELFV_dehydrog"/>
    <property type="match status" value="1"/>
</dbReference>
<dbReference type="PIRSF" id="PIRSF000185">
    <property type="entry name" value="Glu_DH"/>
    <property type="match status" value="1"/>
</dbReference>
<protein>
    <submittedName>
        <fullName evidence="4">Glutamate dehydrogenase</fullName>
        <ecNumber evidence="4">1.4.1.3</ecNumber>
    </submittedName>
</protein>
<dbReference type="Pfam" id="PF00208">
    <property type="entry name" value="ELFV_dehydrog"/>
    <property type="match status" value="1"/>
</dbReference>
<dbReference type="GO" id="GO:0004352">
    <property type="term" value="F:glutamate dehydrogenase (NAD+) activity"/>
    <property type="evidence" value="ECO:0007669"/>
    <property type="project" value="TreeGrafter"/>
</dbReference>
<evidence type="ECO:0000259" key="3">
    <source>
        <dbReference type="SMART" id="SM00839"/>
    </source>
</evidence>
<dbReference type="EC" id="1.4.1.3" evidence="4"/>
<accession>A0A644W2R3</accession>
<organism evidence="4">
    <name type="scientific">bioreactor metagenome</name>
    <dbReference type="NCBI Taxonomy" id="1076179"/>
    <lineage>
        <taxon>unclassified sequences</taxon>
        <taxon>metagenomes</taxon>
        <taxon>ecological metagenomes</taxon>
    </lineage>
</organism>
<dbReference type="InterPro" id="IPR036291">
    <property type="entry name" value="NAD(P)-bd_dom_sf"/>
</dbReference>
<dbReference type="AlphaFoldDB" id="A0A644W2R3"/>
<feature type="domain" description="Glutamate/phenylalanine/leucine/valine/L-tryptophan dehydrogenase C-terminal" evidence="3">
    <location>
        <begin position="191"/>
        <end position="422"/>
    </location>
</feature>
<dbReference type="Gene3D" id="3.40.50.10860">
    <property type="entry name" value="Leucine Dehydrogenase, chain A, domain 1"/>
    <property type="match status" value="1"/>
</dbReference>
<dbReference type="CDD" id="cd01076">
    <property type="entry name" value="NAD_bind_1_Glu_DH"/>
    <property type="match status" value="1"/>
</dbReference>
<sequence length="425" mass="46943">MGKQIYEEVEERMNPREMYLQQLEQAVPYLTVEPEYLEMLRYPKEVLELSIPVRLDGGGVKIFSAWRSHHNNALGPYKGGVRYHVEVSRDEVVALSSWMTIKCAIAGLPYGGGKGGVSVDVRELSRNELENLSRAYAFGISRFVGTDYDIPAPDVYTNPQVMAWFLDTFEKVKGWSEPSAFTGKPVVMGGSLGRSDSTGKGGIFILREALKAMGLLGKPLTVGIQGYGNVGSRAHRFVEEDLGLTVVAVCDSGAAVYNPAGLKYSEVGKFKEETRSLKGFSGGEEFFPDLIFEKEMDILILAALGGAIDEKNAGAVRAKVILELANGPITPEGEAILADRGVLIVPDVLANAGGVIVSCFEWIQGRSGDMWSEEYVFSKLDERMVRSFREIWSIRQDRQISFRQAAYVKAVSRIVDAMRFRGIWP</sequence>
<dbReference type="InterPro" id="IPR006095">
    <property type="entry name" value="Glu/Leu/Phe/Val/Trp_DH"/>
</dbReference>
<dbReference type="InterPro" id="IPR033922">
    <property type="entry name" value="NAD_bind_Glu_DH"/>
</dbReference>
<dbReference type="EMBL" id="VSSQ01000577">
    <property type="protein sequence ID" value="MPL97868.1"/>
    <property type="molecule type" value="Genomic_DNA"/>
</dbReference>
<dbReference type="InterPro" id="IPR006096">
    <property type="entry name" value="Glu/Leu/Phe/Val/Trp_DH_C"/>
</dbReference>
<dbReference type="SUPFAM" id="SSF53223">
    <property type="entry name" value="Aminoacid dehydrogenase-like, N-terminal domain"/>
    <property type="match status" value="1"/>
</dbReference>
<gene>
    <name evidence="4" type="primary">gdhA_6</name>
    <name evidence="4" type="ORF">SDC9_44064</name>
</gene>
<evidence type="ECO:0000313" key="4">
    <source>
        <dbReference type="EMBL" id="MPL97868.1"/>
    </source>
</evidence>
<dbReference type="SUPFAM" id="SSF51735">
    <property type="entry name" value="NAD(P)-binding Rossmann-fold domains"/>
    <property type="match status" value="1"/>
</dbReference>
<keyword evidence="2 4" id="KW-0560">Oxidoreductase</keyword>
<dbReference type="InterPro" id="IPR006097">
    <property type="entry name" value="Glu/Leu/Phe/Val/Trp_DH_dimer"/>
</dbReference>
<evidence type="ECO:0000256" key="1">
    <source>
        <dbReference type="ARBA" id="ARBA00006382"/>
    </source>
</evidence>
<dbReference type="PRINTS" id="PR00082">
    <property type="entry name" value="GLFDHDRGNASE"/>
</dbReference>
<dbReference type="Gene3D" id="3.40.50.720">
    <property type="entry name" value="NAD(P)-binding Rossmann-like Domain"/>
    <property type="match status" value="1"/>
</dbReference>
<dbReference type="Pfam" id="PF02812">
    <property type="entry name" value="ELFV_dehydrog_N"/>
    <property type="match status" value="1"/>
</dbReference>
<dbReference type="InterPro" id="IPR046346">
    <property type="entry name" value="Aminoacid_DH-like_N_sf"/>
</dbReference>
<evidence type="ECO:0000256" key="2">
    <source>
        <dbReference type="ARBA" id="ARBA00023002"/>
    </source>
</evidence>
<comment type="similarity">
    <text evidence="1">Belongs to the Glu/Leu/Phe/Val dehydrogenases family.</text>
</comment>
<reference evidence="4" key="1">
    <citation type="submission" date="2019-08" db="EMBL/GenBank/DDBJ databases">
        <authorList>
            <person name="Kucharzyk K."/>
            <person name="Murdoch R.W."/>
            <person name="Higgins S."/>
            <person name="Loffler F."/>
        </authorList>
    </citation>
    <scope>NUCLEOTIDE SEQUENCE</scope>
</reference>
<dbReference type="PANTHER" id="PTHR11606">
    <property type="entry name" value="GLUTAMATE DEHYDROGENASE"/>
    <property type="match status" value="1"/>
</dbReference>
<proteinExistence type="inferred from homology"/>
<name>A0A644W2R3_9ZZZZ</name>
<dbReference type="GO" id="GO:0006538">
    <property type="term" value="P:L-glutamate catabolic process"/>
    <property type="evidence" value="ECO:0007669"/>
    <property type="project" value="TreeGrafter"/>
</dbReference>